<comment type="similarity">
    <text evidence="1 6 7">Belongs to the peptidase S8 family.</text>
</comment>
<comment type="caution">
    <text evidence="11">The sequence shown here is derived from an EMBL/GenBank/DDBJ whole genome shotgun (WGS) entry which is preliminary data.</text>
</comment>
<dbReference type="KEGG" id="bdo:EL88_07660"/>
<protein>
    <submittedName>
        <fullName evidence="11">S8 family serine peptidase</fullName>
    </submittedName>
</protein>
<name>A0A4R4I7N9_9BACT</name>
<evidence type="ECO:0000313" key="13">
    <source>
        <dbReference type="Proteomes" id="UP000441162"/>
    </source>
</evidence>
<dbReference type="InterPro" id="IPR036852">
    <property type="entry name" value="Peptidase_S8/S53_dom_sf"/>
</dbReference>
<dbReference type="InterPro" id="IPR023827">
    <property type="entry name" value="Peptidase_S8_Asp-AS"/>
</dbReference>
<dbReference type="InterPro" id="IPR023828">
    <property type="entry name" value="Peptidase_S8_Ser-AS"/>
</dbReference>
<evidence type="ECO:0000256" key="7">
    <source>
        <dbReference type="RuleBase" id="RU003355"/>
    </source>
</evidence>
<dbReference type="AlphaFoldDB" id="A0A4R4I7N9"/>
<feature type="active site" description="Charge relay system" evidence="5 6">
    <location>
        <position position="278"/>
    </location>
</feature>
<evidence type="ECO:0000256" key="3">
    <source>
        <dbReference type="ARBA" id="ARBA00022801"/>
    </source>
</evidence>
<evidence type="ECO:0000256" key="5">
    <source>
        <dbReference type="PIRSR" id="PIRSR615500-1"/>
    </source>
</evidence>
<dbReference type="PROSITE" id="PS00138">
    <property type="entry name" value="SUBTILASE_SER"/>
    <property type="match status" value="1"/>
</dbReference>
<dbReference type="PROSITE" id="PS00137">
    <property type="entry name" value="SUBTILASE_HIS"/>
    <property type="match status" value="1"/>
</dbReference>
<evidence type="ECO:0000313" key="14">
    <source>
        <dbReference type="Proteomes" id="UP000481616"/>
    </source>
</evidence>
<dbReference type="GO" id="GO:0006508">
    <property type="term" value="P:proteolysis"/>
    <property type="evidence" value="ECO:0007669"/>
    <property type="project" value="UniProtKB-KW"/>
</dbReference>
<proteinExistence type="inferred from homology"/>
<evidence type="ECO:0000313" key="9">
    <source>
        <dbReference type="EMBL" id="KAA5385071.1"/>
    </source>
</evidence>
<feature type="active site" description="Charge relay system" evidence="5 6">
    <location>
        <position position="465"/>
    </location>
</feature>
<dbReference type="Proteomes" id="UP000441162">
    <property type="component" value="Unassembled WGS sequence"/>
</dbReference>
<dbReference type="EMBL" id="VVZA01000001">
    <property type="protein sequence ID" value="KAA5407862.1"/>
    <property type="molecule type" value="Genomic_DNA"/>
</dbReference>
<dbReference type="Proteomes" id="UP000481616">
    <property type="component" value="Unassembled WGS sequence"/>
</dbReference>
<accession>A0A4R4I7N9</accession>
<feature type="domain" description="Peptidase S8/S53" evidence="8">
    <location>
        <begin position="270"/>
        <end position="526"/>
    </location>
</feature>
<dbReference type="InterPro" id="IPR022398">
    <property type="entry name" value="Peptidase_S8_His-AS"/>
</dbReference>
<evidence type="ECO:0000313" key="12">
    <source>
        <dbReference type="Proteomes" id="UP000347681"/>
    </source>
</evidence>
<sequence length="647" mass="70965">MTRFKNIFFPLLLLTIIVGGCTDFISDELNFENSTITRSVDSKMSYSDYYWLEKEKIPVQKVEGKYQIMYYASDANIFSEKIARANLEFEGIKEWGKCVYPSTKKANSNTIKFTDLKVTTIQGDYNRVSSVLSDAFYWAPYYKMKNGNEIGITNLFYVKLKSETNLSILKELAKENAVELIGADEFLQGCYYLACTNLSKRNALEMANLFYESGLFEFASPSLSGAGNVDCINEPLFEAGSLWHLGNNLTKSYVHVNYCKSRTIISQGSSDVIVAIIDTGVDVSHRDLYNVLPGWDAVTQTTPNRVRGAHGTMVAGFIGAIPNNSQGVAGIAYGTTILPISFAVNNLGGIISSDITMTRAIEYAVNNGAKVINCSWQYDSTLVGEAIKSALDNGCVVVFASGNGGGAISYPANSDSRIIVVGAIDQNGNRASFSNYGNQLDIVAPGENVYSLYPDNTTVMGSGTSFAAPQVTGVAAMVLSKYPALTASEVRYRIEKTAQKITSSVYPYTFQTLAAFATSNNQMGYGLLDSYAALAPQIPYLLKITIRNLSNHRPMGAFNVNLYNLDWSQVQDLTEISPGYGTLFTGEEFTARYDLLPGSYYAEATAEMDGVEEDLKFDFVKGGEITFEYFNTTYPPVGWGIPVYSPN</sequence>
<dbReference type="PRINTS" id="PR00723">
    <property type="entry name" value="SUBTILISIN"/>
</dbReference>
<dbReference type="InterPro" id="IPR015500">
    <property type="entry name" value="Peptidase_S8_subtilisin-rel"/>
</dbReference>
<dbReference type="PANTHER" id="PTHR43806">
    <property type="entry name" value="PEPTIDASE S8"/>
    <property type="match status" value="1"/>
</dbReference>
<dbReference type="InterPro" id="IPR000209">
    <property type="entry name" value="Peptidase_S8/S53_dom"/>
</dbReference>
<reference evidence="12 13" key="1">
    <citation type="journal article" date="2019" name="Nat. Med.">
        <title>A library of human gut bacterial isolates paired with longitudinal multiomics data enables mechanistic microbiome research.</title>
        <authorList>
            <person name="Poyet M."/>
            <person name="Groussin M."/>
            <person name="Gibbons S.M."/>
            <person name="Avila-Pacheco J."/>
            <person name="Jiang X."/>
            <person name="Kearney S.M."/>
            <person name="Perrotta A.R."/>
            <person name="Berdy B."/>
            <person name="Zhao S."/>
            <person name="Lieberman T.D."/>
            <person name="Swanson P.K."/>
            <person name="Smith M."/>
            <person name="Roesemann S."/>
            <person name="Alexander J.E."/>
            <person name="Rich S.A."/>
            <person name="Livny J."/>
            <person name="Vlamakis H."/>
            <person name="Clish C."/>
            <person name="Bullock K."/>
            <person name="Deik A."/>
            <person name="Scott J."/>
            <person name="Pierce K.A."/>
            <person name="Xavier R.J."/>
            <person name="Alm E.J."/>
        </authorList>
    </citation>
    <scope>NUCLEOTIDE SEQUENCE [LARGE SCALE GENOMIC DNA]</scope>
    <source>
        <strain evidence="10 14">BIOML-A1</strain>
        <strain evidence="11 13">BIOML-A4</strain>
        <strain evidence="9 12">BIOML-A5</strain>
    </source>
</reference>
<dbReference type="PROSITE" id="PS00136">
    <property type="entry name" value="SUBTILASE_ASP"/>
    <property type="match status" value="1"/>
</dbReference>
<dbReference type="GO" id="GO:0004252">
    <property type="term" value="F:serine-type endopeptidase activity"/>
    <property type="evidence" value="ECO:0007669"/>
    <property type="project" value="UniProtKB-UniRule"/>
</dbReference>
<dbReference type="PANTHER" id="PTHR43806:SF11">
    <property type="entry name" value="CEREVISIN-RELATED"/>
    <property type="match status" value="1"/>
</dbReference>
<keyword evidence="3 6" id="KW-0378">Hydrolase</keyword>
<evidence type="ECO:0000256" key="4">
    <source>
        <dbReference type="ARBA" id="ARBA00022825"/>
    </source>
</evidence>
<dbReference type="EMBL" id="VVZB01000002">
    <property type="protein sequence ID" value="KAA5385071.1"/>
    <property type="molecule type" value="Genomic_DNA"/>
</dbReference>
<dbReference type="SUPFAM" id="SSF52743">
    <property type="entry name" value="Subtilisin-like"/>
    <property type="match status" value="1"/>
</dbReference>
<dbReference type="PROSITE" id="PS51892">
    <property type="entry name" value="SUBTILASE"/>
    <property type="match status" value="1"/>
</dbReference>
<gene>
    <name evidence="11" type="ORF">F2Y51_00230</name>
    <name evidence="10" type="ORF">F2Y58_14085</name>
    <name evidence="9" type="ORF">F2Y61_04335</name>
</gene>
<dbReference type="InterPro" id="IPR050131">
    <property type="entry name" value="Peptidase_S8_subtilisin-like"/>
</dbReference>
<keyword evidence="2 6" id="KW-0645">Protease</keyword>
<keyword evidence="4 6" id="KW-0720">Serine protease</keyword>
<evidence type="ECO:0000256" key="6">
    <source>
        <dbReference type="PROSITE-ProRule" id="PRU01240"/>
    </source>
</evidence>
<evidence type="ECO:0000256" key="2">
    <source>
        <dbReference type="ARBA" id="ARBA00022670"/>
    </source>
</evidence>
<dbReference type="Gene3D" id="3.40.50.200">
    <property type="entry name" value="Peptidase S8/S53 domain"/>
    <property type="match status" value="1"/>
</dbReference>
<evidence type="ECO:0000313" key="11">
    <source>
        <dbReference type="EMBL" id="KAA5407862.1"/>
    </source>
</evidence>
<dbReference type="PROSITE" id="PS51257">
    <property type="entry name" value="PROKAR_LIPOPROTEIN"/>
    <property type="match status" value="1"/>
</dbReference>
<feature type="active site" description="Charge relay system" evidence="5 6">
    <location>
        <position position="310"/>
    </location>
</feature>
<dbReference type="Pfam" id="PF00082">
    <property type="entry name" value="Peptidase_S8"/>
    <property type="match status" value="1"/>
</dbReference>
<dbReference type="RefSeq" id="WP_051926257.1">
    <property type="nucleotide sequence ID" value="NZ_BAABYF010000001.1"/>
</dbReference>
<evidence type="ECO:0000256" key="1">
    <source>
        <dbReference type="ARBA" id="ARBA00011073"/>
    </source>
</evidence>
<organism evidence="11 13">
    <name type="scientific">Phocaeicola dorei</name>
    <dbReference type="NCBI Taxonomy" id="357276"/>
    <lineage>
        <taxon>Bacteria</taxon>
        <taxon>Pseudomonadati</taxon>
        <taxon>Bacteroidota</taxon>
        <taxon>Bacteroidia</taxon>
        <taxon>Bacteroidales</taxon>
        <taxon>Bacteroidaceae</taxon>
        <taxon>Phocaeicola</taxon>
    </lineage>
</organism>
<evidence type="ECO:0000313" key="10">
    <source>
        <dbReference type="EMBL" id="KAA5396964.1"/>
    </source>
</evidence>
<dbReference type="Proteomes" id="UP000347681">
    <property type="component" value="Unassembled WGS sequence"/>
</dbReference>
<dbReference type="EMBL" id="VVYY01000011">
    <property type="protein sequence ID" value="KAA5396964.1"/>
    <property type="molecule type" value="Genomic_DNA"/>
</dbReference>
<evidence type="ECO:0000259" key="8">
    <source>
        <dbReference type="Pfam" id="PF00082"/>
    </source>
</evidence>